<evidence type="ECO:0000313" key="2">
    <source>
        <dbReference type="EMBL" id="KAF7834191.1"/>
    </source>
</evidence>
<gene>
    <name evidence="2" type="ORF">G2W53_009050</name>
</gene>
<reference evidence="2" key="1">
    <citation type="submission" date="2020-09" db="EMBL/GenBank/DDBJ databases">
        <title>Genome-Enabled Discovery of Anthraquinone Biosynthesis in Senna tora.</title>
        <authorList>
            <person name="Kang S.-H."/>
            <person name="Pandey R.P."/>
            <person name="Lee C.-M."/>
            <person name="Sim J.-S."/>
            <person name="Jeong J.-T."/>
            <person name="Choi B.-S."/>
            <person name="Jung M."/>
            <person name="Ginzburg D."/>
            <person name="Zhao K."/>
            <person name="Won S.Y."/>
            <person name="Oh T.-J."/>
            <person name="Yu Y."/>
            <person name="Kim N.-H."/>
            <person name="Lee O.R."/>
            <person name="Lee T.-H."/>
            <person name="Bashyal P."/>
            <person name="Kim T.-S."/>
            <person name="Lee W.-H."/>
            <person name="Kawkins C."/>
            <person name="Kim C.-K."/>
            <person name="Kim J.S."/>
            <person name="Ahn B.O."/>
            <person name="Rhee S.Y."/>
            <person name="Sohng J.K."/>
        </authorList>
    </citation>
    <scope>NUCLEOTIDE SEQUENCE</scope>
    <source>
        <tissue evidence="2">Leaf</tissue>
    </source>
</reference>
<feature type="compositionally biased region" description="Polar residues" evidence="1">
    <location>
        <begin position="1"/>
        <end position="11"/>
    </location>
</feature>
<evidence type="ECO:0000313" key="3">
    <source>
        <dbReference type="Proteomes" id="UP000634136"/>
    </source>
</evidence>
<protein>
    <submittedName>
        <fullName evidence="2">Uncharacterized protein</fullName>
    </submittedName>
</protein>
<comment type="caution">
    <text evidence="2">The sequence shown here is derived from an EMBL/GenBank/DDBJ whole genome shotgun (WGS) entry which is preliminary data.</text>
</comment>
<dbReference type="EMBL" id="JAAIUW010000004">
    <property type="protein sequence ID" value="KAF7834191.1"/>
    <property type="molecule type" value="Genomic_DNA"/>
</dbReference>
<evidence type="ECO:0000256" key="1">
    <source>
        <dbReference type="SAM" id="MobiDB-lite"/>
    </source>
</evidence>
<accession>A0A835C794</accession>
<organism evidence="2 3">
    <name type="scientific">Senna tora</name>
    <dbReference type="NCBI Taxonomy" id="362788"/>
    <lineage>
        <taxon>Eukaryota</taxon>
        <taxon>Viridiplantae</taxon>
        <taxon>Streptophyta</taxon>
        <taxon>Embryophyta</taxon>
        <taxon>Tracheophyta</taxon>
        <taxon>Spermatophyta</taxon>
        <taxon>Magnoliopsida</taxon>
        <taxon>eudicotyledons</taxon>
        <taxon>Gunneridae</taxon>
        <taxon>Pentapetalae</taxon>
        <taxon>rosids</taxon>
        <taxon>fabids</taxon>
        <taxon>Fabales</taxon>
        <taxon>Fabaceae</taxon>
        <taxon>Caesalpinioideae</taxon>
        <taxon>Cassia clade</taxon>
        <taxon>Senna</taxon>
    </lineage>
</organism>
<dbReference type="AlphaFoldDB" id="A0A835C794"/>
<sequence length="23" mass="2505">MARINKIQNRAASMGIPPNPIIV</sequence>
<proteinExistence type="predicted"/>
<name>A0A835C794_9FABA</name>
<keyword evidence="3" id="KW-1185">Reference proteome</keyword>
<feature type="region of interest" description="Disordered" evidence="1">
    <location>
        <begin position="1"/>
        <end position="23"/>
    </location>
</feature>
<dbReference type="Proteomes" id="UP000634136">
    <property type="component" value="Unassembled WGS sequence"/>
</dbReference>